<feature type="compositionally biased region" description="Polar residues" evidence="1">
    <location>
        <begin position="28"/>
        <end position="46"/>
    </location>
</feature>
<evidence type="ECO:0000256" key="1">
    <source>
        <dbReference type="SAM" id="MobiDB-lite"/>
    </source>
</evidence>
<accession>A0A9P6N6J1</accession>
<keyword evidence="3" id="KW-1185">Reference proteome</keyword>
<comment type="caution">
    <text evidence="2">The sequence shown here is derived from an EMBL/GenBank/DDBJ whole genome shotgun (WGS) entry which is preliminary data.</text>
</comment>
<gene>
    <name evidence="2" type="ORF">BGZ80_004522</name>
</gene>
<name>A0A9P6N6J1_9FUNG</name>
<feature type="region of interest" description="Disordered" evidence="1">
    <location>
        <begin position="21"/>
        <end position="51"/>
    </location>
</feature>
<sequence length="205" mass="20532">MASATAATTITLSEATAASSSSFNPAANVQTSDKSIPATTNRLSGSTTATTATATTTTATATAAAAAAAANPSTADYTATASGTPFPDAAGSIYATTTNELSRAVTNCPNTSLIYATVAVTGISGASGATSATKCDGEAAAVNGISPKPSRDRIYTSTERWVTAFSGTRLLKSHSEMVNALAEKLERSGLRFLSLTEDEDQAIAS</sequence>
<proteinExistence type="predicted"/>
<reference evidence="2" key="1">
    <citation type="journal article" date="2020" name="Fungal Divers.">
        <title>Resolving the Mortierellaceae phylogeny through synthesis of multi-gene phylogenetics and phylogenomics.</title>
        <authorList>
            <person name="Vandepol N."/>
            <person name="Liber J."/>
            <person name="Desiro A."/>
            <person name="Na H."/>
            <person name="Kennedy M."/>
            <person name="Barry K."/>
            <person name="Grigoriev I.V."/>
            <person name="Miller A.N."/>
            <person name="O'Donnell K."/>
            <person name="Stajich J.E."/>
            <person name="Bonito G."/>
        </authorList>
    </citation>
    <scope>NUCLEOTIDE SEQUENCE</scope>
    <source>
        <strain evidence="2">NRRL 2769</strain>
    </source>
</reference>
<organism evidence="2 3">
    <name type="scientific">Entomortierella chlamydospora</name>
    <dbReference type="NCBI Taxonomy" id="101097"/>
    <lineage>
        <taxon>Eukaryota</taxon>
        <taxon>Fungi</taxon>
        <taxon>Fungi incertae sedis</taxon>
        <taxon>Mucoromycota</taxon>
        <taxon>Mortierellomycotina</taxon>
        <taxon>Mortierellomycetes</taxon>
        <taxon>Mortierellales</taxon>
        <taxon>Mortierellaceae</taxon>
        <taxon>Entomortierella</taxon>
    </lineage>
</organism>
<dbReference type="EMBL" id="JAAAID010000023">
    <property type="protein sequence ID" value="KAG0024282.1"/>
    <property type="molecule type" value="Genomic_DNA"/>
</dbReference>
<evidence type="ECO:0000313" key="3">
    <source>
        <dbReference type="Proteomes" id="UP000703661"/>
    </source>
</evidence>
<evidence type="ECO:0000313" key="2">
    <source>
        <dbReference type="EMBL" id="KAG0024282.1"/>
    </source>
</evidence>
<dbReference type="Proteomes" id="UP000703661">
    <property type="component" value="Unassembled WGS sequence"/>
</dbReference>
<protein>
    <submittedName>
        <fullName evidence="2">Uncharacterized protein</fullName>
    </submittedName>
</protein>
<dbReference type="AlphaFoldDB" id="A0A9P6N6J1"/>